<gene>
    <name evidence="1" type="ORF">PDE_02120</name>
</gene>
<organism evidence="1 2">
    <name type="scientific">Penicillium oxalicum (strain 114-2 / CGMCC 5302)</name>
    <name type="common">Penicillium decumbens</name>
    <dbReference type="NCBI Taxonomy" id="933388"/>
    <lineage>
        <taxon>Eukaryota</taxon>
        <taxon>Fungi</taxon>
        <taxon>Dikarya</taxon>
        <taxon>Ascomycota</taxon>
        <taxon>Pezizomycotina</taxon>
        <taxon>Eurotiomycetes</taxon>
        <taxon>Eurotiomycetidae</taxon>
        <taxon>Eurotiales</taxon>
        <taxon>Aspergillaceae</taxon>
        <taxon>Penicillium</taxon>
    </lineage>
</organism>
<dbReference type="HOGENOM" id="CLU_3359910_0_0_1"/>
<evidence type="ECO:0000313" key="2">
    <source>
        <dbReference type="Proteomes" id="UP000019376"/>
    </source>
</evidence>
<keyword evidence="2" id="KW-1185">Reference proteome</keyword>
<dbReference type="EMBL" id="KB644410">
    <property type="protein sequence ID" value="EPS27177.1"/>
    <property type="molecule type" value="Genomic_DNA"/>
</dbReference>
<dbReference type="Proteomes" id="UP000019376">
    <property type="component" value="Unassembled WGS sequence"/>
</dbReference>
<accession>S8AYW5</accession>
<protein>
    <submittedName>
        <fullName evidence="1">Uncharacterized protein</fullName>
    </submittedName>
</protein>
<evidence type="ECO:0000313" key="1">
    <source>
        <dbReference type="EMBL" id="EPS27177.1"/>
    </source>
</evidence>
<proteinExistence type="predicted"/>
<reference evidence="1 2" key="1">
    <citation type="journal article" date="2013" name="PLoS ONE">
        <title>Genomic and secretomic analyses reveal unique features of the lignocellulolytic enzyme system of Penicillium decumbens.</title>
        <authorList>
            <person name="Liu G."/>
            <person name="Zhang L."/>
            <person name="Wei X."/>
            <person name="Zou G."/>
            <person name="Qin Y."/>
            <person name="Ma L."/>
            <person name="Li J."/>
            <person name="Zheng H."/>
            <person name="Wang S."/>
            <person name="Wang C."/>
            <person name="Xun L."/>
            <person name="Zhao G.-P."/>
            <person name="Zhou Z."/>
            <person name="Qu Y."/>
        </authorList>
    </citation>
    <scope>NUCLEOTIDE SEQUENCE [LARGE SCALE GENOMIC DNA]</scope>
    <source>
        <strain evidence="2">114-2 / CGMCC 5302</strain>
    </source>
</reference>
<name>S8AYW5_PENO1</name>
<sequence>MSLLCSVKPLIQSFVAIRCLLELGKGASSTKMNLSV</sequence>
<dbReference type="AlphaFoldDB" id="S8AYW5"/>